<feature type="domain" description="Novel STAND NTPase 3" evidence="1">
    <location>
        <begin position="173"/>
        <end position="333"/>
    </location>
</feature>
<dbReference type="OrthoDB" id="2052561at2"/>
<evidence type="ECO:0000313" key="3">
    <source>
        <dbReference type="Proteomes" id="UP000321901"/>
    </source>
</evidence>
<accession>A0A511Z606</accession>
<dbReference type="RefSeq" id="WP_147056273.1">
    <property type="nucleotide sequence ID" value="NZ_BJYL01000015.1"/>
</dbReference>
<reference evidence="2 3" key="1">
    <citation type="submission" date="2019-07" db="EMBL/GenBank/DDBJ databases">
        <title>Whole genome shotgun sequence of Sporosarcina luteola NBRC 105378.</title>
        <authorList>
            <person name="Hosoyama A."/>
            <person name="Uohara A."/>
            <person name="Ohji S."/>
            <person name="Ichikawa N."/>
        </authorList>
    </citation>
    <scope>NUCLEOTIDE SEQUENCE [LARGE SCALE GENOMIC DNA]</scope>
    <source>
        <strain evidence="2 3">NBRC 105378</strain>
    </source>
</reference>
<comment type="caution">
    <text evidence="2">The sequence shown here is derived from an EMBL/GenBank/DDBJ whole genome shotgun (WGS) entry which is preliminary data.</text>
</comment>
<protein>
    <recommendedName>
        <fullName evidence="1">Novel STAND NTPase 3 domain-containing protein</fullName>
    </recommendedName>
</protein>
<dbReference type="Pfam" id="PF20720">
    <property type="entry name" value="nSTAND3"/>
    <property type="match status" value="1"/>
</dbReference>
<dbReference type="InterPro" id="IPR049050">
    <property type="entry name" value="nSTAND3"/>
</dbReference>
<dbReference type="Proteomes" id="UP000321901">
    <property type="component" value="Unassembled WGS sequence"/>
</dbReference>
<name>A0A511Z606_9BACL</name>
<dbReference type="SUPFAM" id="SSF52540">
    <property type="entry name" value="P-loop containing nucleoside triphosphate hydrolases"/>
    <property type="match status" value="1"/>
</dbReference>
<dbReference type="EMBL" id="BJYL01000015">
    <property type="protein sequence ID" value="GEN82871.1"/>
    <property type="molecule type" value="Genomic_DNA"/>
</dbReference>
<proteinExistence type="predicted"/>
<gene>
    <name evidence="2" type="ORF">SLU01_11830</name>
</gene>
<keyword evidence="3" id="KW-1185">Reference proteome</keyword>
<evidence type="ECO:0000313" key="2">
    <source>
        <dbReference type="EMBL" id="GEN82871.1"/>
    </source>
</evidence>
<organism evidence="2 3">
    <name type="scientific">Sporosarcina luteola</name>
    <dbReference type="NCBI Taxonomy" id="582850"/>
    <lineage>
        <taxon>Bacteria</taxon>
        <taxon>Bacillati</taxon>
        <taxon>Bacillota</taxon>
        <taxon>Bacilli</taxon>
        <taxon>Bacillales</taxon>
        <taxon>Caryophanaceae</taxon>
        <taxon>Sporosarcina</taxon>
    </lineage>
</organism>
<sequence length="757" mass="89613">MLNYGLLSDFDFEILCRDILSKRLNTELYYFSKGPDQGIDLADSIVKPTTIVQVKHYMNSSFSQLMASLKQEKEKLEKWQPQAYYVCTSKSLTRGNIESIYNEFQNYMASTDCIISKEQIDTFLLDKNNEDILRKHFKLWITADLVLNDLLHQDVFIDCEYLMDEIEDELPYFVQTTIFNHALEALKKYRKILLFGDPGVGKSITSKMLVLNFVKEGYAVRYATNSSLSDIKKSMSVNKAKKEIVFLDDFLGQHYMNLRSGQDSEILSLLRYIDRNKNKILVLNSRVTILNTAMEIFTDLDRYFNFNGIKMYRIDLNQITDVEKAKIFLAKLKRFMVPDEYYKDVRKNKRYRNIIKHKNFNPRVVEYICMPTKYQDRKPNQYFEFIMENFDKPKEIWKNEFESRLSEMDRLFMFTLYSITDNSVAIDRLIIAFNYLTRDILDTTIDHFNVILKRLNESLIKVEDNYGELRVKVLNPSINDYLKSSLSSNSNLEKLLKANAVYYEQISRISPKEEFEYKLKELILNHKNHGLTTVSPLKDFDLIIHGVAKYKILEEDFTDIIHQVLMRSLNDFQIGHLRISAIQTILVFLREDSLWDFYELKSIEYDEEIIEDFFYECTELDEAVDLTNLLKIRLEQFFIGTENLVDCLGEKLKEMFDRYFEDYEYYGEMISEYDSDELSSVYPSLYDDFISETQKFLDQVQENDIKSSVNLNEIFSYSQFTSTMDEIVDNEREKHLYDPERVGVEDITIDDVLNRLI</sequence>
<dbReference type="InterPro" id="IPR027417">
    <property type="entry name" value="P-loop_NTPase"/>
</dbReference>
<dbReference type="AlphaFoldDB" id="A0A511Z606"/>
<dbReference type="Gene3D" id="3.40.50.300">
    <property type="entry name" value="P-loop containing nucleotide triphosphate hydrolases"/>
    <property type="match status" value="1"/>
</dbReference>
<evidence type="ECO:0000259" key="1">
    <source>
        <dbReference type="Pfam" id="PF20720"/>
    </source>
</evidence>